<gene>
    <name evidence="2" type="ORF">Moror_13138</name>
</gene>
<evidence type="ECO:0000313" key="2">
    <source>
        <dbReference type="EMBL" id="ESK89019.1"/>
    </source>
</evidence>
<accession>V2YBE7</accession>
<dbReference type="AlphaFoldDB" id="V2YBE7"/>
<keyword evidence="1" id="KW-1133">Transmembrane helix</keyword>
<dbReference type="KEGG" id="mrr:Moror_13138"/>
<keyword evidence="3" id="KW-1185">Reference proteome</keyword>
<dbReference type="OrthoDB" id="3006091at2759"/>
<protein>
    <submittedName>
        <fullName evidence="2">Uncharacterized protein</fullName>
    </submittedName>
</protein>
<comment type="caution">
    <text evidence="2">The sequence shown here is derived from an EMBL/GenBank/DDBJ whole genome shotgun (WGS) entry which is preliminary data.</text>
</comment>
<keyword evidence="1" id="KW-0472">Membrane</keyword>
<organism evidence="2 3">
    <name type="scientific">Moniliophthora roreri (strain MCA 2997)</name>
    <name type="common">Cocoa frosty pod rot fungus</name>
    <name type="synonym">Crinipellis roreri</name>
    <dbReference type="NCBI Taxonomy" id="1381753"/>
    <lineage>
        <taxon>Eukaryota</taxon>
        <taxon>Fungi</taxon>
        <taxon>Dikarya</taxon>
        <taxon>Basidiomycota</taxon>
        <taxon>Agaricomycotina</taxon>
        <taxon>Agaricomycetes</taxon>
        <taxon>Agaricomycetidae</taxon>
        <taxon>Agaricales</taxon>
        <taxon>Marasmiineae</taxon>
        <taxon>Marasmiaceae</taxon>
        <taxon>Moniliophthora</taxon>
    </lineage>
</organism>
<proteinExistence type="predicted"/>
<dbReference type="HOGENOM" id="CLU_096572_0_0_1"/>
<keyword evidence="1" id="KW-0812">Transmembrane</keyword>
<dbReference type="EMBL" id="AWSO01000596">
    <property type="protein sequence ID" value="ESK89019.1"/>
    <property type="molecule type" value="Genomic_DNA"/>
</dbReference>
<feature type="transmembrane region" description="Helical" evidence="1">
    <location>
        <begin position="61"/>
        <end position="84"/>
    </location>
</feature>
<sequence length="174" mass="19074">MSKAPVTTQQPILNTSSMDLYHDFHNVNEKHQHQQTDFSHGRCESDAPCHRHCHQARLRRYLLPAIATLLAIAGLFAVSCFYDMSEVIGLGAGGLAKRATGDENSFVDRKYYLIVIFIGLVVVVILGIMLSFWCCKSSFENPLCFPCYLCACCGGLACLECIGCGLCAEGISEA</sequence>
<reference evidence="2 3" key="1">
    <citation type="journal article" date="2014" name="BMC Genomics">
        <title>Genome and secretome analysis of the hemibiotrophic fungal pathogen, Moniliophthora roreri, which causes frosty pod rot disease of cacao: mechanisms of the biotrophic and necrotrophic phases.</title>
        <authorList>
            <person name="Meinhardt L.W."/>
            <person name="Costa G.G.L."/>
            <person name="Thomazella D.P.T."/>
            <person name="Teixeira P.J.P.L."/>
            <person name="Carazzolle M.F."/>
            <person name="Schuster S.C."/>
            <person name="Carlson J.E."/>
            <person name="Guiltinan M.J."/>
            <person name="Mieczkowski P."/>
            <person name="Farmer A."/>
            <person name="Ramaraj T."/>
            <person name="Crozier J."/>
            <person name="Davis R.E."/>
            <person name="Shao J."/>
            <person name="Melnick R.L."/>
            <person name="Pereira G.A.G."/>
            <person name="Bailey B.A."/>
        </authorList>
    </citation>
    <scope>NUCLEOTIDE SEQUENCE [LARGE SCALE GENOMIC DNA]</scope>
    <source>
        <strain evidence="2 3">MCA 2997</strain>
    </source>
</reference>
<feature type="transmembrane region" description="Helical" evidence="1">
    <location>
        <begin position="111"/>
        <end position="133"/>
    </location>
</feature>
<dbReference type="Proteomes" id="UP000017559">
    <property type="component" value="Unassembled WGS sequence"/>
</dbReference>
<evidence type="ECO:0000313" key="3">
    <source>
        <dbReference type="Proteomes" id="UP000017559"/>
    </source>
</evidence>
<name>V2YBE7_MONRO</name>
<evidence type="ECO:0000256" key="1">
    <source>
        <dbReference type="SAM" id="Phobius"/>
    </source>
</evidence>